<comment type="caution">
    <text evidence="2">The sequence shown here is derived from an EMBL/GenBank/DDBJ whole genome shotgun (WGS) entry which is preliminary data.</text>
</comment>
<name>A0A8J3P3V8_9ACTN</name>
<accession>A0A8J3P3V8</accession>
<gene>
    <name evidence="2" type="ORF">Cci01nite_83210</name>
</gene>
<sequence length="200" mass="21955">MSRYDTLGSNTDDLTLPEMIRQAVAWDWRRTLGPDTPWWMRKPFLAGVAFAVPVAVVFFVVWLVAELIGGVVEVLLGWAADGAEWVTGTEVVGMITDAVHAYLTEHSTGLPLSTSGLWWGWWSLVAALWLLAWMGNRGAQLGWLLVGAAAAYMVWSSTAEQARPVATATVAAMWVLMSLFALRRVRRDGTTVVVPGQPVR</sequence>
<dbReference type="EMBL" id="BONH01000080">
    <property type="protein sequence ID" value="GIG03228.1"/>
    <property type="molecule type" value="Genomic_DNA"/>
</dbReference>
<evidence type="ECO:0000256" key="1">
    <source>
        <dbReference type="SAM" id="Phobius"/>
    </source>
</evidence>
<dbReference type="AlphaFoldDB" id="A0A8J3P3V8"/>
<keyword evidence="1" id="KW-0812">Transmembrane</keyword>
<dbReference type="RefSeq" id="WP_120321129.1">
    <property type="nucleotide sequence ID" value="NZ_BONH01000080.1"/>
</dbReference>
<feature type="transmembrane region" description="Helical" evidence="1">
    <location>
        <begin position="141"/>
        <end position="158"/>
    </location>
</feature>
<keyword evidence="3" id="KW-1185">Reference proteome</keyword>
<protein>
    <submittedName>
        <fullName evidence="2">Uncharacterized protein</fullName>
    </submittedName>
</protein>
<evidence type="ECO:0000313" key="2">
    <source>
        <dbReference type="EMBL" id="GIG03228.1"/>
    </source>
</evidence>
<proteinExistence type="predicted"/>
<organism evidence="2 3">
    <name type="scientific">Catellatospora citrea</name>
    <dbReference type="NCBI Taxonomy" id="53366"/>
    <lineage>
        <taxon>Bacteria</taxon>
        <taxon>Bacillati</taxon>
        <taxon>Actinomycetota</taxon>
        <taxon>Actinomycetes</taxon>
        <taxon>Micromonosporales</taxon>
        <taxon>Micromonosporaceae</taxon>
        <taxon>Catellatospora</taxon>
    </lineage>
</organism>
<feature type="transmembrane region" description="Helical" evidence="1">
    <location>
        <begin position="164"/>
        <end position="182"/>
    </location>
</feature>
<feature type="transmembrane region" description="Helical" evidence="1">
    <location>
        <begin position="116"/>
        <end position="134"/>
    </location>
</feature>
<reference evidence="2 3" key="1">
    <citation type="submission" date="2021-01" db="EMBL/GenBank/DDBJ databases">
        <title>Whole genome shotgun sequence of Catellatospora citrea NBRC 14495.</title>
        <authorList>
            <person name="Komaki H."/>
            <person name="Tamura T."/>
        </authorList>
    </citation>
    <scope>NUCLEOTIDE SEQUENCE [LARGE SCALE GENOMIC DNA]</scope>
    <source>
        <strain evidence="2 3">NBRC 14495</strain>
    </source>
</reference>
<keyword evidence="1" id="KW-1133">Transmembrane helix</keyword>
<evidence type="ECO:0000313" key="3">
    <source>
        <dbReference type="Proteomes" id="UP000659904"/>
    </source>
</evidence>
<dbReference type="Proteomes" id="UP000659904">
    <property type="component" value="Unassembled WGS sequence"/>
</dbReference>
<feature type="transmembrane region" description="Helical" evidence="1">
    <location>
        <begin position="44"/>
        <end position="65"/>
    </location>
</feature>
<keyword evidence="1" id="KW-0472">Membrane</keyword>